<evidence type="ECO:0000313" key="2">
    <source>
        <dbReference type="EMBL" id="MBB2922487.1"/>
    </source>
</evidence>
<dbReference type="PANTHER" id="PTHR31460:SF3">
    <property type="entry name" value="MESOCENTIN"/>
    <property type="match status" value="1"/>
</dbReference>
<accession>A0A7W4UEB5</accession>
<dbReference type="EMBL" id="JACHVX010000002">
    <property type="protein sequence ID" value="MBB2922487.1"/>
    <property type="molecule type" value="Genomic_DNA"/>
</dbReference>
<keyword evidence="1" id="KW-0732">Signal</keyword>
<organism evidence="2 3">
    <name type="scientific">Cellulomonas cellasea</name>
    <dbReference type="NCBI Taxonomy" id="43670"/>
    <lineage>
        <taxon>Bacteria</taxon>
        <taxon>Bacillati</taxon>
        <taxon>Actinomycetota</taxon>
        <taxon>Actinomycetes</taxon>
        <taxon>Micrococcales</taxon>
        <taxon>Cellulomonadaceae</taxon>
        <taxon>Cellulomonas</taxon>
    </lineage>
</organism>
<dbReference type="GO" id="GO:0004784">
    <property type="term" value="F:superoxide dismutase activity"/>
    <property type="evidence" value="ECO:0007669"/>
    <property type="project" value="UniProtKB-EC"/>
</dbReference>
<dbReference type="SUPFAM" id="SSF63829">
    <property type="entry name" value="Calcium-dependent phosphotriesterase"/>
    <property type="match status" value="1"/>
</dbReference>
<name>A0A7W4UEB5_9CELL</name>
<proteinExistence type="predicted"/>
<dbReference type="AlphaFoldDB" id="A0A7W4UEB5"/>
<dbReference type="PANTHER" id="PTHR31460">
    <property type="match status" value="1"/>
</dbReference>
<dbReference type="InterPro" id="IPR053224">
    <property type="entry name" value="Sensory_adhesion_molecule"/>
</dbReference>
<sequence length="345" mass="36582">MHSHRTSGTSRTPARTSRRSACAAAAALLLVALLPGTAGAHGGDHDRGHGHERPTSYLLDPVGDAADDVFPEGVAVTRDDFYVGSTTDGTIYRGDLDEPVATPFLPGGADGRTTAIGMKVDRGTLFVAGGATGRLFAYDLRSRALVGSWQVEQTGAPTFLNDVAVSPRGDVYVTDSLRPVLYRVDARDRRTTQTETLPVHVAFEGTALTYTTGFNVNGIALTRDGRYAVLAQSNAAALFRVRLDDGDVRRLDLGGEAVAGDGLVLDGRRLHVVERQGDLGQVVTIELDRRLTSGTVVSRTTDPSFDDPTTAALVRGSLLVVNSQFGERNAGEAPDPFTVSRVPVP</sequence>
<feature type="chain" id="PRO_5030576956" evidence="1">
    <location>
        <begin position="41"/>
        <end position="345"/>
    </location>
</feature>
<dbReference type="Proteomes" id="UP000518206">
    <property type="component" value="Unassembled WGS sequence"/>
</dbReference>
<dbReference type="EC" id="1.15.1.1" evidence="2"/>
<reference evidence="2 3" key="1">
    <citation type="submission" date="2020-08" db="EMBL/GenBank/DDBJ databases">
        <title>The Agave Microbiome: Exploring the role of microbial communities in plant adaptations to desert environments.</title>
        <authorList>
            <person name="Partida-Martinez L.P."/>
        </authorList>
    </citation>
    <scope>NUCLEOTIDE SEQUENCE [LARGE SCALE GENOMIC DNA]</scope>
    <source>
        <strain evidence="2 3">RAS26</strain>
    </source>
</reference>
<dbReference type="InterPro" id="IPR015943">
    <property type="entry name" value="WD40/YVTN_repeat-like_dom_sf"/>
</dbReference>
<evidence type="ECO:0000256" key="1">
    <source>
        <dbReference type="SAM" id="SignalP"/>
    </source>
</evidence>
<gene>
    <name evidence="2" type="ORF">FHR80_001399</name>
</gene>
<dbReference type="RefSeq" id="WP_183295417.1">
    <property type="nucleotide sequence ID" value="NZ_JACHVX010000002.1"/>
</dbReference>
<keyword evidence="2" id="KW-0560">Oxidoreductase</keyword>
<feature type="signal peptide" evidence="1">
    <location>
        <begin position="1"/>
        <end position="40"/>
    </location>
</feature>
<comment type="caution">
    <text evidence="2">The sequence shown here is derived from an EMBL/GenBank/DDBJ whole genome shotgun (WGS) entry which is preliminary data.</text>
</comment>
<evidence type="ECO:0000313" key="3">
    <source>
        <dbReference type="Proteomes" id="UP000518206"/>
    </source>
</evidence>
<protein>
    <submittedName>
        <fullName evidence="2">Cu-Zn family superoxide dismutase</fullName>
        <ecNumber evidence="2">1.15.1.1</ecNumber>
    </submittedName>
</protein>
<reference evidence="2 3" key="2">
    <citation type="submission" date="2020-08" db="EMBL/GenBank/DDBJ databases">
        <authorList>
            <person name="Partida-Martinez L."/>
            <person name="Huntemann M."/>
            <person name="Clum A."/>
            <person name="Wang J."/>
            <person name="Palaniappan K."/>
            <person name="Ritter S."/>
            <person name="Chen I.-M."/>
            <person name="Stamatis D."/>
            <person name="Reddy T."/>
            <person name="O'Malley R."/>
            <person name="Daum C."/>
            <person name="Shapiro N."/>
            <person name="Ivanova N."/>
            <person name="Kyrpides N."/>
            <person name="Woyke T."/>
        </authorList>
    </citation>
    <scope>NUCLEOTIDE SEQUENCE [LARGE SCALE GENOMIC DNA]</scope>
    <source>
        <strain evidence="2 3">RAS26</strain>
    </source>
</reference>
<dbReference type="Gene3D" id="2.130.10.10">
    <property type="entry name" value="YVTN repeat-like/Quinoprotein amine dehydrogenase"/>
    <property type="match status" value="1"/>
</dbReference>